<gene>
    <name evidence="2" type="ORF">GSTENG00022917001</name>
</gene>
<dbReference type="EMBL" id="CAAE01014718">
    <property type="protein sequence ID" value="CAG03489.1"/>
    <property type="molecule type" value="Genomic_DNA"/>
</dbReference>
<dbReference type="KEGG" id="tng:GSTEN00022917G001"/>
<dbReference type="AlphaFoldDB" id="Q4S793"/>
<comment type="caution">
    <text evidence="2">The sequence shown here is derived from an EMBL/GenBank/DDBJ whole genome shotgun (WGS) entry which is preliminary data.</text>
</comment>
<feature type="region of interest" description="Disordered" evidence="1">
    <location>
        <begin position="18"/>
        <end position="54"/>
    </location>
</feature>
<reference evidence="2" key="2">
    <citation type="submission" date="2004-02" db="EMBL/GenBank/DDBJ databases">
        <authorList>
            <consortium name="Genoscope"/>
            <consortium name="Whitehead Institute Centre for Genome Research"/>
        </authorList>
    </citation>
    <scope>NUCLEOTIDE SEQUENCE</scope>
</reference>
<reference evidence="2" key="1">
    <citation type="journal article" date="2004" name="Nature">
        <title>Genome duplication in the teleost fish Tetraodon nigroviridis reveals the early vertebrate proto-karyotype.</title>
        <authorList>
            <person name="Jaillon O."/>
            <person name="Aury J.-M."/>
            <person name="Brunet F."/>
            <person name="Petit J.-L."/>
            <person name="Stange-Thomann N."/>
            <person name="Mauceli E."/>
            <person name="Bouneau L."/>
            <person name="Fischer C."/>
            <person name="Ozouf-Costaz C."/>
            <person name="Bernot A."/>
            <person name="Nicaud S."/>
            <person name="Jaffe D."/>
            <person name="Fisher S."/>
            <person name="Lutfalla G."/>
            <person name="Dossat C."/>
            <person name="Segurens B."/>
            <person name="Dasilva C."/>
            <person name="Salanoubat M."/>
            <person name="Levy M."/>
            <person name="Boudet N."/>
            <person name="Castellano S."/>
            <person name="Anthouard V."/>
            <person name="Jubin C."/>
            <person name="Castelli V."/>
            <person name="Katinka M."/>
            <person name="Vacherie B."/>
            <person name="Biemont C."/>
            <person name="Skalli Z."/>
            <person name="Cattolico L."/>
            <person name="Poulain J."/>
            <person name="De Berardinis V."/>
            <person name="Cruaud C."/>
            <person name="Duprat S."/>
            <person name="Brottier P."/>
            <person name="Coutanceau J.-P."/>
            <person name="Gouzy J."/>
            <person name="Parra G."/>
            <person name="Lardier G."/>
            <person name="Chapple C."/>
            <person name="McKernan K.J."/>
            <person name="McEwan P."/>
            <person name="Bosak S."/>
            <person name="Kellis M."/>
            <person name="Volff J.-N."/>
            <person name="Guigo R."/>
            <person name="Zody M.C."/>
            <person name="Mesirov J."/>
            <person name="Lindblad-Toh K."/>
            <person name="Birren B."/>
            <person name="Nusbaum C."/>
            <person name="Kahn D."/>
            <person name="Robinson-Rechavi M."/>
            <person name="Laudet V."/>
            <person name="Schachter V."/>
            <person name="Quetier F."/>
            <person name="Saurin W."/>
            <person name="Scarpelli C."/>
            <person name="Wincker P."/>
            <person name="Lander E.S."/>
            <person name="Weissenbach J."/>
            <person name="Roest Crollius H."/>
        </authorList>
    </citation>
    <scope>NUCLEOTIDE SEQUENCE [LARGE SCALE GENOMIC DNA]</scope>
</reference>
<accession>Q4S793</accession>
<name>Q4S793_TETNG</name>
<evidence type="ECO:0000313" key="2">
    <source>
        <dbReference type="EMBL" id="CAG03489.1"/>
    </source>
</evidence>
<organism evidence="2">
    <name type="scientific">Tetraodon nigroviridis</name>
    <name type="common">Spotted green pufferfish</name>
    <name type="synonym">Chelonodon nigroviridis</name>
    <dbReference type="NCBI Taxonomy" id="99883"/>
    <lineage>
        <taxon>Eukaryota</taxon>
        <taxon>Metazoa</taxon>
        <taxon>Chordata</taxon>
        <taxon>Craniata</taxon>
        <taxon>Vertebrata</taxon>
        <taxon>Euteleostomi</taxon>
        <taxon>Actinopterygii</taxon>
        <taxon>Neopterygii</taxon>
        <taxon>Teleostei</taxon>
        <taxon>Neoteleostei</taxon>
        <taxon>Acanthomorphata</taxon>
        <taxon>Eupercaria</taxon>
        <taxon>Tetraodontiformes</taxon>
        <taxon>Tetradontoidea</taxon>
        <taxon>Tetraodontidae</taxon>
        <taxon>Tetraodon</taxon>
    </lineage>
</organism>
<evidence type="ECO:0000256" key="1">
    <source>
        <dbReference type="SAM" id="MobiDB-lite"/>
    </source>
</evidence>
<feature type="compositionally biased region" description="Basic and acidic residues" evidence="1">
    <location>
        <begin position="23"/>
        <end position="39"/>
    </location>
</feature>
<dbReference type="OrthoDB" id="10559975at2759"/>
<proteinExistence type="predicted"/>
<sequence length="138" mass="14480">MMELSSLTGPVLFCVSSGASRTAELRESNRKDKGTDRAENGPPRPSAAEPSVGFKLGSCDSKGLPNQTRVLAGYKSESGLMKMKHLRSLTSGSVLTPANAGCYNYPAGVSESPPTADAICLLTSARATAEPDFPRLCE</sequence>
<protein>
    <submittedName>
        <fullName evidence="2">(spotted green pufferfish) hypothetical protein</fullName>
    </submittedName>
</protein>